<feature type="region of interest" description="Disordered" evidence="1">
    <location>
        <begin position="1"/>
        <end position="25"/>
    </location>
</feature>
<dbReference type="VEuPathDB" id="ToxoDB:TGPRC2_271290A"/>
<dbReference type="InterPro" id="IPR019147">
    <property type="entry name" value="SWAP_N_domain"/>
</dbReference>
<dbReference type="AlphaFoldDB" id="A0A151HPG8"/>
<dbReference type="Proteomes" id="UP000075225">
    <property type="component" value="Unassembled WGS sequence"/>
</dbReference>
<evidence type="ECO:0000259" key="2">
    <source>
        <dbReference type="Pfam" id="PF09750"/>
    </source>
</evidence>
<name>A0A151HPG8_TOXGO</name>
<feature type="compositionally biased region" description="Basic and acidic residues" evidence="1">
    <location>
        <begin position="90"/>
        <end position="107"/>
    </location>
</feature>
<reference evidence="4" key="1">
    <citation type="submission" date="2016-03" db="EMBL/GenBank/DDBJ databases">
        <authorList>
            <person name="Sibley D."/>
            <person name="Venepally P."/>
            <person name="Karamycheva S."/>
            <person name="Hadjithomas M."/>
            <person name="Khan A."/>
            <person name="Brunk B."/>
            <person name="Roos D."/>
            <person name="Caler E."/>
            <person name="Lorenzi H."/>
        </authorList>
    </citation>
    <scope>NUCLEOTIDE SEQUENCE [LARGE SCALE GENOMIC DNA]</scope>
    <source>
        <strain evidence="4">TgCatPRC2</strain>
    </source>
</reference>
<dbReference type="Pfam" id="PF09750">
    <property type="entry name" value="DRY_EERY"/>
    <property type="match status" value="1"/>
</dbReference>
<organism evidence="3 4">
    <name type="scientific">Toxoplasma gondii TgCatPRC2</name>
    <dbReference type="NCBI Taxonomy" id="1130821"/>
    <lineage>
        <taxon>Eukaryota</taxon>
        <taxon>Sar</taxon>
        <taxon>Alveolata</taxon>
        <taxon>Apicomplexa</taxon>
        <taxon>Conoidasida</taxon>
        <taxon>Coccidia</taxon>
        <taxon>Eucoccidiorida</taxon>
        <taxon>Eimeriorina</taxon>
        <taxon>Sarcocystidae</taxon>
        <taxon>Toxoplasma</taxon>
    </lineage>
</organism>
<proteinExistence type="predicted"/>
<protein>
    <submittedName>
        <fullName evidence="3">Putative arginine/serine-rich protein 8 splicing factor</fullName>
    </submittedName>
</protein>
<feature type="region of interest" description="Disordered" evidence="1">
    <location>
        <begin position="84"/>
        <end position="107"/>
    </location>
</feature>
<accession>A0A151HPG8</accession>
<evidence type="ECO:0000256" key="1">
    <source>
        <dbReference type="SAM" id="MobiDB-lite"/>
    </source>
</evidence>
<gene>
    <name evidence="3" type="ORF">TGPRC2_271290A</name>
</gene>
<sequence length="107" mass="12208">MSRMYTAGAQGSAPGRQRGTKEERNGAQGLVCVGSACKYFCSEEEWKNLDKRLIPLNGDADNLVDRYDLRLLLSDADAFSKKKKNYTSEQLREILEETPALDRERYR</sequence>
<feature type="domain" description="Suppressor of white apricot N-terminal" evidence="2">
    <location>
        <begin position="31"/>
        <end position="107"/>
    </location>
</feature>
<evidence type="ECO:0000313" key="3">
    <source>
        <dbReference type="EMBL" id="KYK71144.1"/>
    </source>
</evidence>
<comment type="caution">
    <text evidence="3">The sequence shown here is derived from an EMBL/GenBank/DDBJ whole genome shotgun (WGS) entry which is preliminary data.</text>
</comment>
<evidence type="ECO:0000313" key="4">
    <source>
        <dbReference type="Proteomes" id="UP000075225"/>
    </source>
</evidence>
<dbReference type="EMBL" id="AHZP02000349">
    <property type="protein sequence ID" value="KYK71144.1"/>
    <property type="molecule type" value="Genomic_DNA"/>
</dbReference>
<feature type="non-terminal residue" evidence="3">
    <location>
        <position position="107"/>
    </location>
</feature>